<dbReference type="EMBL" id="CAJVNV010000233">
    <property type="protein sequence ID" value="CAG8123184.1"/>
    <property type="molecule type" value="Genomic_DNA"/>
</dbReference>
<organism evidence="2 3">
    <name type="scientific">Penicillium nalgiovense</name>
    <dbReference type="NCBI Taxonomy" id="60175"/>
    <lineage>
        <taxon>Eukaryota</taxon>
        <taxon>Fungi</taxon>
        <taxon>Dikarya</taxon>
        <taxon>Ascomycota</taxon>
        <taxon>Pezizomycotina</taxon>
        <taxon>Eurotiomycetes</taxon>
        <taxon>Eurotiomycetidae</taxon>
        <taxon>Eurotiales</taxon>
        <taxon>Aspergillaceae</taxon>
        <taxon>Penicillium</taxon>
    </lineage>
</organism>
<dbReference type="Proteomes" id="UP001153461">
    <property type="component" value="Unassembled WGS sequence"/>
</dbReference>
<feature type="compositionally biased region" description="Basic and acidic residues" evidence="1">
    <location>
        <begin position="313"/>
        <end position="328"/>
    </location>
</feature>
<feature type="region of interest" description="Disordered" evidence="1">
    <location>
        <begin position="1"/>
        <end position="23"/>
    </location>
</feature>
<dbReference type="AlphaFoldDB" id="A0A9W4HTN2"/>
<reference evidence="2" key="1">
    <citation type="submission" date="2021-07" db="EMBL/GenBank/DDBJ databases">
        <authorList>
            <person name="Branca A.L. A."/>
        </authorList>
    </citation>
    <scope>NUCLEOTIDE SEQUENCE</scope>
</reference>
<feature type="region of interest" description="Disordered" evidence="1">
    <location>
        <begin position="123"/>
        <end position="328"/>
    </location>
</feature>
<evidence type="ECO:0000313" key="2">
    <source>
        <dbReference type="EMBL" id="CAG8123184.1"/>
    </source>
</evidence>
<sequence length="435" mass="48421">MPPKYTMFTMSDSESEAEGEVSNIPSDQTLEKSLRDQVAAIFKSGNMEELTVKRVRLAAEDTLGLTEGYFKSTGDWKARSENVIKDEVVSHCLHLQRPFRSASEDMTLIATHLQEIQDQAIHNPQSQAPEKSPSPLPKPKSTALAKRAKSETMPKPRKRQKTKTPVSDEEEELSVPSDESDEITKPKNRSKASIKKSPVKVSVQKPKKDMSDASGSSGDESDEVTMPKKRLKAPVKKSPAKKPSVHKPMKDVSDASDVPDDTSNAAKETRDTKDDSESEMSVVLDEEPQPKAPRKRQKSAGGTATKTKKKAPKAKDEDTSPDQAEIKRLQGWLVKCGIRKLWGKELAPYDTPKAKVKHLKKMLEDAGMTGRPSQEKANQIREERELKADLEQIKEGAKQWGAKSDEEDEEAKPRRRLARGRQSLAFLESDGEETD</sequence>
<feature type="compositionally biased region" description="Basic and acidic residues" evidence="1">
    <location>
        <begin position="378"/>
        <end position="397"/>
    </location>
</feature>
<comment type="caution">
    <text evidence="2">The sequence shown here is derived from an EMBL/GenBank/DDBJ whole genome shotgun (WGS) entry which is preliminary data.</text>
</comment>
<name>A0A9W4HTN2_PENNA</name>
<accession>A0A9W4HTN2</accession>
<dbReference type="OrthoDB" id="264795at2759"/>
<gene>
    <name evidence="2" type="ORF">PNAL_LOCUS5319</name>
</gene>
<feature type="compositionally biased region" description="Basic residues" evidence="1">
    <location>
        <begin position="186"/>
        <end position="198"/>
    </location>
</feature>
<proteinExistence type="predicted"/>
<protein>
    <recommendedName>
        <fullName evidence="4">Transcriptional regulator</fullName>
    </recommendedName>
</protein>
<evidence type="ECO:0008006" key="4">
    <source>
        <dbReference type="Google" id="ProtNLM"/>
    </source>
</evidence>
<evidence type="ECO:0000256" key="1">
    <source>
        <dbReference type="SAM" id="MobiDB-lite"/>
    </source>
</evidence>
<dbReference type="GO" id="GO:0005634">
    <property type="term" value="C:nucleus"/>
    <property type="evidence" value="ECO:0007669"/>
    <property type="project" value="TreeGrafter"/>
</dbReference>
<evidence type="ECO:0000313" key="3">
    <source>
        <dbReference type="Proteomes" id="UP001153461"/>
    </source>
</evidence>
<dbReference type="PANTHER" id="PTHR15410:SF2">
    <property type="entry name" value="HIRA-INTERACTING PROTEIN 3"/>
    <property type="match status" value="1"/>
</dbReference>
<dbReference type="InterPro" id="IPR037647">
    <property type="entry name" value="HIRIP3"/>
</dbReference>
<feature type="compositionally biased region" description="Basic residues" evidence="1">
    <location>
        <begin position="227"/>
        <end position="247"/>
    </location>
</feature>
<feature type="region of interest" description="Disordered" evidence="1">
    <location>
        <begin position="363"/>
        <end position="435"/>
    </location>
</feature>
<dbReference type="PANTHER" id="PTHR15410">
    <property type="entry name" value="HIRA-INTERACTING PROTEIN 3"/>
    <property type="match status" value="1"/>
</dbReference>
<feature type="compositionally biased region" description="Acidic residues" evidence="1">
    <location>
        <begin position="167"/>
        <end position="181"/>
    </location>
</feature>